<feature type="compositionally biased region" description="Low complexity" evidence="1">
    <location>
        <begin position="312"/>
        <end position="327"/>
    </location>
</feature>
<protein>
    <recommendedName>
        <fullName evidence="4">Proteophosphoglycan ppg4</fullName>
    </recommendedName>
</protein>
<feature type="region of interest" description="Disordered" evidence="1">
    <location>
        <begin position="364"/>
        <end position="394"/>
    </location>
</feature>
<name>S9TNT8_9TRYP</name>
<evidence type="ECO:0000313" key="2">
    <source>
        <dbReference type="EMBL" id="EPY18374.1"/>
    </source>
</evidence>
<evidence type="ECO:0000313" key="3">
    <source>
        <dbReference type="Proteomes" id="UP000015354"/>
    </source>
</evidence>
<proteinExistence type="predicted"/>
<keyword evidence="3" id="KW-1185">Reference proteome</keyword>
<gene>
    <name evidence="2" type="ORF">STCU_10043</name>
</gene>
<evidence type="ECO:0008006" key="4">
    <source>
        <dbReference type="Google" id="ProtNLM"/>
    </source>
</evidence>
<comment type="caution">
    <text evidence="2">The sequence shown here is derived from an EMBL/GenBank/DDBJ whole genome shotgun (WGS) entry which is preliminary data.</text>
</comment>
<sequence length="664" mass="70744">MSLFTVNRAIDVSKSGTECRLTDTSQGNSYIGSGSSYETNFFADTVEPAEEESPPCLFLCDWPSFLLETEMDAQTHSSAPLGVDGAGAAPADDVYPLPVGARTPNIAAAQRQKRLSLARTGEAVSTAPCSLTGGALPLRGGASRLNSRIDSYRNMAYRNANRRVSSVGLEGGARRDPLAGRSRGSSVAAAGARGGRLRVSAACGQLLRSGSLTGRVARLAAQPAAAAPRLLLTPDAVYKFPAEASSPDSSMCSDATTDSSACARVEGKEAAKRLKRCNELNQRPGVPLTLPVFNHGCSTALEQYRLQWDSSTSESTMSDSASTTSCSVNPPRAGAITTTMPYSEKSDGANLEGPIACMLSPVRDSRQVEQTEAKQKSPFSREAAGGQGLRRTHSLFPGNFTAIAKEMDHEPTGAAPDPMSQSPSELDTSGPILCDSSSFIPSSAVPRGVTADRTRGPNGKQTDEKRQERAYRTGRDYHSSTDSGSEAEEAQAYGGGKGRRFAVVDGLRSVQSFLRHFCSMRADPAPQRSAAKKTPTQQGCPFTRGEPRYPLLPVADPPRQAAVPDALLPSDAARKQPAAVSTTSSRTLPKATTALAMRYRFPQPEMSGPPLPELPKVDPQLLFGGDWLSTAAWVSSPRDVDLDSDEVEVLRWSHRRRRNAEVEC</sequence>
<dbReference type="EMBL" id="ATMH01009969">
    <property type="protein sequence ID" value="EPY18374.1"/>
    <property type="molecule type" value="Genomic_DNA"/>
</dbReference>
<feature type="compositionally biased region" description="Low complexity" evidence="1">
    <location>
        <begin position="179"/>
        <end position="191"/>
    </location>
</feature>
<dbReference type="AlphaFoldDB" id="S9TNT8"/>
<feature type="compositionally biased region" description="Basic and acidic residues" evidence="1">
    <location>
        <begin position="364"/>
        <end position="375"/>
    </location>
</feature>
<reference evidence="2 3" key="1">
    <citation type="journal article" date="2013" name="PLoS ONE">
        <title>Predicting the Proteins of Angomonas deanei, Strigomonas culicis and Their Respective Endosymbionts Reveals New Aspects of the Trypanosomatidae Family.</title>
        <authorList>
            <person name="Motta M.C."/>
            <person name="Martins A.C."/>
            <person name="de Souza S.S."/>
            <person name="Catta-Preta C.M."/>
            <person name="Silva R."/>
            <person name="Klein C.C."/>
            <person name="de Almeida L.G."/>
            <person name="de Lima Cunha O."/>
            <person name="Ciapina L.P."/>
            <person name="Brocchi M."/>
            <person name="Colabardini A.C."/>
            <person name="de Araujo Lima B."/>
            <person name="Machado C.R."/>
            <person name="de Almeida Soares C.M."/>
            <person name="Probst C.M."/>
            <person name="de Menezes C.B."/>
            <person name="Thompson C.E."/>
            <person name="Bartholomeu D.C."/>
            <person name="Gradia D.F."/>
            <person name="Pavoni D.P."/>
            <person name="Grisard E.C."/>
            <person name="Fantinatti-Garboggini F."/>
            <person name="Marchini F.K."/>
            <person name="Rodrigues-Luiz G.F."/>
            <person name="Wagner G."/>
            <person name="Goldman G.H."/>
            <person name="Fietto J.L."/>
            <person name="Elias M.C."/>
            <person name="Goldman M.H."/>
            <person name="Sagot M.F."/>
            <person name="Pereira M."/>
            <person name="Stoco P.H."/>
            <person name="de Mendonca-Neto R.P."/>
            <person name="Teixeira S.M."/>
            <person name="Maciel T.E."/>
            <person name="de Oliveira Mendes T.A."/>
            <person name="Urmenyi T.P."/>
            <person name="de Souza W."/>
            <person name="Schenkman S."/>
            <person name="de Vasconcelos A.T."/>
        </authorList>
    </citation>
    <scope>NUCLEOTIDE SEQUENCE [LARGE SCALE GENOMIC DNA]</scope>
</reference>
<accession>S9TNT8</accession>
<feature type="region of interest" description="Disordered" evidence="1">
    <location>
        <begin position="168"/>
        <end position="191"/>
    </location>
</feature>
<dbReference type="Proteomes" id="UP000015354">
    <property type="component" value="Unassembled WGS sequence"/>
</dbReference>
<feature type="region of interest" description="Disordered" evidence="1">
    <location>
        <begin position="312"/>
        <end position="332"/>
    </location>
</feature>
<feature type="region of interest" description="Disordered" evidence="1">
    <location>
        <begin position="409"/>
        <end position="494"/>
    </location>
</feature>
<organism evidence="2 3">
    <name type="scientific">Strigomonas culicis</name>
    <dbReference type="NCBI Taxonomy" id="28005"/>
    <lineage>
        <taxon>Eukaryota</taxon>
        <taxon>Discoba</taxon>
        <taxon>Euglenozoa</taxon>
        <taxon>Kinetoplastea</taxon>
        <taxon>Metakinetoplastina</taxon>
        <taxon>Trypanosomatida</taxon>
        <taxon>Trypanosomatidae</taxon>
        <taxon>Strigomonadinae</taxon>
        <taxon>Strigomonas</taxon>
    </lineage>
</organism>
<feature type="compositionally biased region" description="Basic and acidic residues" evidence="1">
    <location>
        <begin position="450"/>
        <end position="479"/>
    </location>
</feature>
<evidence type="ECO:0000256" key="1">
    <source>
        <dbReference type="SAM" id="MobiDB-lite"/>
    </source>
</evidence>
<feature type="region of interest" description="Disordered" evidence="1">
    <location>
        <begin position="525"/>
        <end position="544"/>
    </location>
</feature>